<dbReference type="STRING" id="1126833.VN24_18170"/>
<sequence>MAIHRDEIISPLPIRTFDPKIDTSRLKVKSLKLMSAGHLPGRTMQRSKAVFSHWAFVYIAGGRGYFQVGGAARQKVEAGTLFCFFPGAEFDYGPYSGCYWDEYYFTVEGMRVQEWLDNWYTEPETVKRVGTDDSVLSKMEQIFMMMESGIPVNLDSASLLLESVLYNLTAKAAPGESGGRKPSGVAAVIDDLSNLLYEPLNAQKVAEKHHISVSTLRRIVHAYTGFPLGEFVHRIKTSEAKKLLLNTDFTVKEIGERLGYADVFYFSRLFKKFVGSSPQIYRAHNGH</sequence>
<gene>
    <name evidence="5" type="ORF">VN24_18170</name>
</gene>
<organism evidence="5 6">
    <name type="scientific">Paenibacillus beijingensis</name>
    <dbReference type="NCBI Taxonomy" id="1126833"/>
    <lineage>
        <taxon>Bacteria</taxon>
        <taxon>Bacillati</taxon>
        <taxon>Bacillota</taxon>
        <taxon>Bacilli</taxon>
        <taxon>Bacillales</taxon>
        <taxon>Paenibacillaceae</taxon>
        <taxon>Paenibacillus</taxon>
    </lineage>
</organism>
<keyword evidence="3" id="KW-0804">Transcription</keyword>
<keyword evidence="2" id="KW-0238">DNA-binding</keyword>
<evidence type="ECO:0000259" key="4">
    <source>
        <dbReference type="PROSITE" id="PS01124"/>
    </source>
</evidence>
<dbReference type="PROSITE" id="PS01124">
    <property type="entry name" value="HTH_ARAC_FAMILY_2"/>
    <property type="match status" value="1"/>
</dbReference>
<dbReference type="InterPro" id="IPR037923">
    <property type="entry name" value="HTH-like"/>
</dbReference>
<dbReference type="AlphaFoldDB" id="A0A0D5NLX2"/>
<dbReference type="HOGENOM" id="CLU_000445_88_6_9"/>
<keyword evidence="6" id="KW-1185">Reference proteome</keyword>
<evidence type="ECO:0000313" key="5">
    <source>
        <dbReference type="EMBL" id="AJY76130.1"/>
    </source>
</evidence>
<dbReference type="InterPro" id="IPR003313">
    <property type="entry name" value="AraC-bd"/>
</dbReference>
<evidence type="ECO:0000256" key="2">
    <source>
        <dbReference type="ARBA" id="ARBA00023125"/>
    </source>
</evidence>
<dbReference type="InterPro" id="IPR009057">
    <property type="entry name" value="Homeodomain-like_sf"/>
</dbReference>
<dbReference type="InterPro" id="IPR020449">
    <property type="entry name" value="Tscrpt_reg_AraC-type_HTH"/>
</dbReference>
<dbReference type="Pfam" id="PF02311">
    <property type="entry name" value="AraC_binding"/>
    <property type="match status" value="1"/>
</dbReference>
<dbReference type="RefSeq" id="WP_045671558.1">
    <property type="nucleotide sequence ID" value="NZ_CP011058.1"/>
</dbReference>
<keyword evidence="1" id="KW-0805">Transcription regulation</keyword>
<feature type="domain" description="HTH araC/xylS-type" evidence="4">
    <location>
        <begin position="186"/>
        <end position="284"/>
    </location>
</feature>
<reference evidence="6" key="2">
    <citation type="submission" date="2015-03" db="EMBL/GenBank/DDBJ databases">
        <title>Genome sequence of Paenibacillus beijingensis strain DSM 24997T.</title>
        <authorList>
            <person name="Kwak Y."/>
            <person name="Shin J.-H."/>
        </authorList>
    </citation>
    <scope>NUCLEOTIDE SEQUENCE [LARGE SCALE GENOMIC DNA]</scope>
    <source>
        <strain evidence="6">DSM 24997</strain>
    </source>
</reference>
<dbReference type="SUPFAM" id="SSF46689">
    <property type="entry name" value="Homeodomain-like"/>
    <property type="match status" value="1"/>
</dbReference>
<dbReference type="Pfam" id="PF12833">
    <property type="entry name" value="HTH_18"/>
    <property type="match status" value="1"/>
</dbReference>
<dbReference type="EMBL" id="CP011058">
    <property type="protein sequence ID" value="AJY76130.1"/>
    <property type="molecule type" value="Genomic_DNA"/>
</dbReference>
<accession>A0A0D5NLX2</accession>
<reference evidence="5 6" key="1">
    <citation type="journal article" date="2015" name="J. Biotechnol.">
        <title>Complete genome sequence of Paenibacillus beijingensis 7188(T) (=DSM 24997(T)), a novel rhizobacterium from jujube garden soil.</title>
        <authorList>
            <person name="Kwak Y."/>
            <person name="Shin J.H."/>
        </authorList>
    </citation>
    <scope>NUCLEOTIDE SEQUENCE [LARGE SCALE GENOMIC DNA]</scope>
    <source>
        <strain evidence="5 6">DSM 24997</strain>
    </source>
</reference>
<dbReference type="KEGG" id="pbj:VN24_18170"/>
<dbReference type="InterPro" id="IPR018060">
    <property type="entry name" value="HTH_AraC"/>
</dbReference>
<dbReference type="PRINTS" id="PR00032">
    <property type="entry name" value="HTHARAC"/>
</dbReference>
<dbReference type="PANTHER" id="PTHR43280">
    <property type="entry name" value="ARAC-FAMILY TRANSCRIPTIONAL REGULATOR"/>
    <property type="match status" value="1"/>
</dbReference>
<dbReference type="PANTHER" id="PTHR43280:SF28">
    <property type="entry name" value="HTH-TYPE TRANSCRIPTIONAL ACTIVATOR RHAS"/>
    <property type="match status" value="1"/>
</dbReference>
<dbReference type="Proteomes" id="UP000032633">
    <property type="component" value="Chromosome"/>
</dbReference>
<proteinExistence type="predicted"/>
<evidence type="ECO:0000256" key="1">
    <source>
        <dbReference type="ARBA" id="ARBA00023015"/>
    </source>
</evidence>
<evidence type="ECO:0000256" key="3">
    <source>
        <dbReference type="ARBA" id="ARBA00023163"/>
    </source>
</evidence>
<dbReference type="OrthoDB" id="9803764at2"/>
<dbReference type="GO" id="GO:0043565">
    <property type="term" value="F:sequence-specific DNA binding"/>
    <property type="evidence" value="ECO:0007669"/>
    <property type="project" value="InterPro"/>
</dbReference>
<protein>
    <submittedName>
        <fullName evidence="5">Transcriptional regulator</fullName>
    </submittedName>
</protein>
<dbReference type="GO" id="GO:0003700">
    <property type="term" value="F:DNA-binding transcription factor activity"/>
    <property type="evidence" value="ECO:0007669"/>
    <property type="project" value="InterPro"/>
</dbReference>
<dbReference type="SUPFAM" id="SSF51215">
    <property type="entry name" value="Regulatory protein AraC"/>
    <property type="match status" value="1"/>
</dbReference>
<dbReference type="SMART" id="SM00342">
    <property type="entry name" value="HTH_ARAC"/>
    <property type="match status" value="1"/>
</dbReference>
<name>A0A0D5NLX2_9BACL</name>
<dbReference type="Gene3D" id="1.10.10.60">
    <property type="entry name" value="Homeodomain-like"/>
    <property type="match status" value="1"/>
</dbReference>
<dbReference type="PATRIC" id="fig|1126833.4.peg.3999"/>
<evidence type="ECO:0000313" key="6">
    <source>
        <dbReference type="Proteomes" id="UP000032633"/>
    </source>
</evidence>